<organism evidence="1 2">
    <name type="scientific">Malacoplasma penetrans (strain HF-2)</name>
    <name type="common">Mycoplasma penetrans</name>
    <dbReference type="NCBI Taxonomy" id="272633"/>
    <lineage>
        <taxon>Bacteria</taxon>
        <taxon>Bacillati</taxon>
        <taxon>Mycoplasmatota</taxon>
        <taxon>Mycoplasmoidales</taxon>
        <taxon>Mycoplasmoidaceae</taxon>
        <taxon>Malacoplasma</taxon>
    </lineage>
</organism>
<reference evidence="1 2" key="1">
    <citation type="journal article" date="2002" name="Nucleic Acids Res.">
        <title>The complete genomic sequence of Mycoplasma penetrans, an intracellular bacterial pathogen in humans.</title>
        <authorList>
            <person name="Sasaki Y."/>
            <person name="Ishikawa J."/>
            <person name="Yamashita A."/>
            <person name="Oshima K."/>
            <person name="Kenri T."/>
            <person name="Furuya K."/>
            <person name="Yoshino C."/>
            <person name="Horino A."/>
            <person name="Shiba T."/>
            <person name="Sasaki T."/>
            <person name="Hattori M."/>
        </authorList>
    </citation>
    <scope>NUCLEOTIDE SEQUENCE [LARGE SCALE GENOMIC DNA]</scope>
    <source>
        <strain evidence="1 2">HF-2</strain>
    </source>
</reference>
<name>Q8EUL0_MALP2</name>
<gene>
    <name evidence="1" type="ordered locus">MYPE9110</name>
</gene>
<dbReference type="Proteomes" id="UP000002522">
    <property type="component" value="Chromosome"/>
</dbReference>
<dbReference type="InterPro" id="IPR003898">
    <property type="entry name" value="Borpert_toxA"/>
</dbReference>
<dbReference type="EMBL" id="BA000026">
    <property type="protein sequence ID" value="BAC44702.1"/>
    <property type="molecule type" value="Genomic_DNA"/>
</dbReference>
<dbReference type="GO" id="GO:0005576">
    <property type="term" value="C:extracellular region"/>
    <property type="evidence" value="ECO:0007669"/>
    <property type="project" value="InterPro"/>
</dbReference>
<keyword evidence="2" id="KW-1185">Reference proteome</keyword>
<evidence type="ECO:0000313" key="2">
    <source>
        <dbReference type="Proteomes" id="UP000002522"/>
    </source>
</evidence>
<dbReference type="Gene3D" id="3.90.210.10">
    <property type="entry name" value="Heat-Labile Enterotoxin, subunit A"/>
    <property type="match status" value="1"/>
</dbReference>
<dbReference type="eggNOG" id="COG0520">
    <property type="taxonomic scope" value="Bacteria"/>
</dbReference>
<dbReference type="KEGG" id="mpe:MYPE9110"/>
<dbReference type="STRING" id="272633.gene:10732033"/>
<dbReference type="HOGENOM" id="CLU_423249_0_0_14"/>
<accession>Q8EUL0</accession>
<dbReference type="RefSeq" id="WP_011077731.1">
    <property type="nucleotide sequence ID" value="NC_004432.1"/>
</dbReference>
<dbReference type="Pfam" id="PF02917">
    <property type="entry name" value="Pertussis_S1"/>
    <property type="match status" value="1"/>
</dbReference>
<dbReference type="AlphaFoldDB" id="Q8EUL0"/>
<dbReference type="InParanoid" id="Q8EUL0"/>
<proteinExistence type="predicted"/>
<evidence type="ECO:0000313" key="1">
    <source>
        <dbReference type="EMBL" id="BAC44702.1"/>
    </source>
</evidence>
<protein>
    <submittedName>
        <fullName evidence="1">Uncharacterized protein</fullName>
    </submittedName>
</protein>
<sequence length="647" mass="77612">MINNDIKSSWLPEYYSLLENKPPKFLYRVDYKSPEEVFQKGFSINSQNEFSFFDYFFNIYSCTSTEKEDCFINAFETVNEAIINFRKNLYAINGNIKDLYLYLIRCDENFFSKHITRCTYPSALIENQVISNNKNETNKLIFAFSDYGQKFTNKFEWFTTKKISSNQVFSASHIKLNFKKNSNTKNKNDFTIIPEIEDTIFRNPNYLDLNTQANLRAFIYPEYLASKKIEFKNEAYYFEHNDKISSWMNVQNKSFDSNNIIKHRKDKPIVKQITLFDKNNKKKIIKVNFYKEELSSLFYDVFMEEQRCLNYGYKQPKPFELLFTYEKFQDKSVYLNASTTKKRGRIFFVSKTKNKEDINKIYFDKSGRFIFDFNKESVPFAITLTNYDKSKDIAEFDMLPACENNPNQNFHLEHAHSSHFYLKPSNKIFQHLELAIKHNNNSFVFLNPKKKYSFAYDLINLNLSKYSKNTQNFIYGMNVHVPELININLSWMWKYQYFKPNIFLTYNDEKNDVKIEQARSNENKSDLSNLLYCLNTLSILMVDYNNHYKLNTDIFAMKNNAKDGKPYRWLEWQKVNLSKYPNKNNMWVLKKCRYDKDNFYWIISFFNNDYLWVQQKGENWGFFFLANKKSKPLKSSSIFFLNENHIK</sequence>
<dbReference type="SUPFAM" id="SSF56399">
    <property type="entry name" value="ADP-ribosylation"/>
    <property type="match status" value="1"/>
</dbReference>
<dbReference type="GO" id="GO:0003950">
    <property type="term" value="F:NAD+ poly-ADP-ribosyltransferase activity"/>
    <property type="evidence" value="ECO:0007669"/>
    <property type="project" value="InterPro"/>
</dbReference>